<keyword evidence="11 18" id="KW-0812">Transmembrane</keyword>
<evidence type="ECO:0000256" key="13">
    <source>
        <dbReference type="ARBA" id="ARBA00022989"/>
    </source>
</evidence>
<dbReference type="Pfam" id="PF01148">
    <property type="entry name" value="CTP_transf_1"/>
    <property type="match status" value="1"/>
</dbReference>
<feature type="transmembrane region" description="Helical" evidence="20">
    <location>
        <begin position="132"/>
        <end position="154"/>
    </location>
</feature>
<evidence type="ECO:0000313" key="21">
    <source>
        <dbReference type="EMBL" id="BAV87520.1"/>
    </source>
</evidence>
<organism evidence="21 22">
    <name type="scientific">Rothia aeria</name>
    <dbReference type="NCBI Taxonomy" id="172042"/>
    <lineage>
        <taxon>Bacteria</taxon>
        <taxon>Bacillati</taxon>
        <taxon>Actinomycetota</taxon>
        <taxon>Actinomycetes</taxon>
        <taxon>Micrococcales</taxon>
        <taxon>Micrococcaceae</taxon>
        <taxon>Rothia</taxon>
    </lineage>
</organism>
<dbReference type="EMBL" id="AP017895">
    <property type="protein sequence ID" value="BAV87520.1"/>
    <property type="molecule type" value="Genomic_DNA"/>
</dbReference>
<keyword evidence="13 20" id="KW-1133">Transmembrane helix</keyword>
<evidence type="ECO:0000256" key="2">
    <source>
        <dbReference type="ARBA" id="ARBA00004651"/>
    </source>
</evidence>
<keyword evidence="17" id="KW-1208">Phospholipid metabolism</keyword>
<evidence type="ECO:0000256" key="6">
    <source>
        <dbReference type="ARBA" id="ARBA00012487"/>
    </source>
</evidence>
<dbReference type="KEGG" id="raj:RA11412_1221"/>
<evidence type="ECO:0000256" key="3">
    <source>
        <dbReference type="ARBA" id="ARBA00005119"/>
    </source>
</evidence>
<evidence type="ECO:0000256" key="8">
    <source>
        <dbReference type="ARBA" id="ARBA00022475"/>
    </source>
</evidence>
<evidence type="ECO:0000256" key="9">
    <source>
        <dbReference type="ARBA" id="ARBA00022516"/>
    </source>
</evidence>
<feature type="transmembrane region" description="Helical" evidence="20">
    <location>
        <begin position="227"/>
        <end position="249"/>
    </location>
</feature>
<evidence type="ECO:0000256" key="14">
    <source>
        <dbReference type="ARBA" id="ARBA00023098"/>
    </source>
</evidence>
<keyword evidence="14" id="KW-0443">Lipid metabolism</keyword>
<name>A0A2Z5QYZ2_9MICC</name>
<dbReference type="RefSeq" id="WP_128087582.1">
    <property type="nucleotide sequence ID" value="NZ_CAUOLR010000032.1"/>
</dbReference>
<feature type="transmembrane region" description="Helical" evidence="20">
    <location>
        <begin position="160"/>
        <end position="181"/>
    </location>
</feature>
<comment type="pathway">
    <text evidence="3 18">Phospholipid metabolism; CDP-diacylglycerol biosynthesis; CDP-diacylglycerol from sn-glycerol 3-phosphate: step 3/3.</text>
</comment>
<dbReference type="PROSITE" id="PS01315">
    <property type="entry name" value="CDS"/>
    <property type="match status" value="1"/>
</dbReference>
<comment type="pathway">
    <text evidence="4">Lipid metabolism.</text>
</comment>
<comment type="catalytic activity">
    <reaction evidence="1 18">
        <text>a 1,2-diacyl-sn-glycero-3-phosphate + CTP + H(+) = a CDP-1,2-diacyl-sn-glycerol + diphosphate</text>
        <dbReference type="Rhea" id="RHEA:16229"/>
        <dbReference type="ChEBI" id="CHEBI:15378"/>
        <dbReference type="ChEBI" id="CHEBI:33019"/>
        <dbReference type="ChEBI" id="CHEBI:37563"/>
        <dbReference type="ChEBI" id="CHEBI:58332"/>
        <dbReference type="ChEBI" id="CHEBI:58608"/>
        <dbReference type="EC" id="2.7.7.41"/>
    </reaction>
</comment>
<proteinExistence type="inferred from homology"/>
<evidence type="ECO:0000256" key="4">
    <source>
        <dbReference type="ARBA" id="ARBA00005189"/>
    </source>
</evidence>
<evidence type="ECO:0000256" key="20">
    <source>
        <dbReference type="SAM" id="Phobius"/>
    </source>
</evidence>
<feature type="transmembrane region" description="Helical" evidence="20">
    <location>
        <begin position="27"/>
        <end position="46"/>
    </location>
</feature>
<dbReference type="InterPro" id="IPR000374">
    <property type="entry name" value="PC_trans"/>
</dbReference>
<evidence type="ECO:0000256" key="10">
    <source>
        <dbReference type="ARBA" id="ARBA00022679"/>
    </source>
</evidence>
<comment type="subcellular location">
    <subcellularLocation>
        <location evidence="2">Cell membrane</location>
        <topology evidence="2">Multi-pass membrane protein</topology>
    </subcellularLocation>
</comment>
<feature type="region of interest" description="Disordered" evidence="19">
    <location>
        <begin position="1"/>
        <end position="22"/>
    </location>
</feature>
<evidence type="ECO:0000256" key="18">
    <source>
        <dbReference type="RuleBase" id="RU003938"/>
    </source>
</evidence>
<evidence type="ECO:0000256" key="12">
    <source>
        <dbReference type="ARBA" id="ARBA00022695"/>
    </source>
</evidence>
<evidence type="ECO:0000256" key="17">
    <source>
        <dbReference type="ARBA" id="ARBA00023264"/>
    </source>
</evidence>
<keyword evidence="16" id="KW-0594">Phospholipid biosynthesis</keyword>
<dbReference type="Proteomes" id="UP000250241">
    <property type="component" value="Chromosome"/>
</dbReference>
<dbReference type="PANTHER" id="PTHR46382:SF1">
    <property type="entry name" value="PHOSPHATIDATE CYTIDYLYLTRANSFERASE"/>
    <property type="match status" value="1"/>
</dbReference>
<keyword evidence="22" id="KW-1185">Reference proteome</keyword>
<sequence>MTAEPESTGESPSLPQVKPTSKAGRDLPAAIGVGVAFGVLLLLGLFFPPVMVFTAALTAGVGAWEVAHVLNDKRGHGIPAVATGVLTVMTVVASYIHGVLGLVICTAVSAVILLVWTLLLSGRRRTANIPAATFGVLGTLLWVPVLMSIPIVYLGSVERGWLGILMILLMAISNDTFGYIAGVNWGRHPMAPKISPKKSWEGLAGSIIGSALVAIVTLIIVGQPWWYGLLVAPVMVVASTAGDLMESVVKRRLGVKDMSNILPGHGGMMDRLDSILFAAAAGCLIFGTVMPL</sequence>
<evidence type="ECO:0000313" key="22">
    <source>
        <dbReference type="Proteomes" id="UP000250241"/>
    </source>
</evidence>
<dbReference type="GO" id="GO:0005886">
    <property type="term" value="C:plasma membrane"/>
    <property type="evidence" value="ECO:0007669"/>
    <property type="project" value="UniProtKB-SubCell"/>
</dbReference>
<feature type="transmembrane region" description="Helical" evidence="20">
    <location>
        <begin position="101"/>
        <end position="120"/>
    </location>
</feature>
<evidence type="ECO:0000256" key="5">
    <source>
        <dbReference type="ARBA" id="ARBA00010185"/>
    </source>
</evidence>
<keyword evidence="12 18" id="KW-0548">Nucleotidyltransferase</keyword>
<keyword evidence="9" id="KW-0444">Lipid biosynthesis</keyword>
<evidence type="ECO:0000256" key="19">
    <source>
        <dbReference type="SAM" id="MobiDB-lite"/>
    </source>
</evidence>
<dbReference type="AlphaFoldDB" id="A0A2Z5QYZ2"/>
<reference evidence="21 22" key="1">
    <citation type="submission" date="2016-10" db="EMBL/GenBank/DDBJ databases">
        <title>Genome sequence of Rothia aeria strain JCM11412.</title>
        <authorList>
            <person name="Nambu T."/>
        </authorList>
    </citation>
    <scope>NUCLEOTIDE SEQUENCE [LARGE SCALE GENOMIC DNA]</scope>
    <source>
        <strain evidence="21 22">JCM 11412</strain>
    </source>
</reference>
<accession>A0A2Z5QYZ2</accession>
<evidence type="ECO:0000256" key="11">
    <source>
        <dbReference type="ARBA" id="ARBA00022692"/>
    </source>
</evidence>
<dbReference type="EC" id="2.7.7.41" evidence="6 18"/>
<gene>
    <name evidence="21" type="ORF">RA11412_1221</name>
</gene>
<feature type="transmembrane region" description="Helical" evidence="20">
    <location>
        <begin position="270"/>
        <end position="290"/>
    </location>
</feature>
<dbReference type="UniPathway" id="UPA00557">
    <property type="reaction ID" value="UER00614"/>
</dbReference>
<protein>
    <recommendedName>
        <fullName evidence="7 18">Phosphatidate cytidylyltransferase</fullName>
        <ecNumber evidence="6 18">2.7.7.41</ecNumber>
    </recommendedName>
</protein>
<comment type="similarity">
    <text evidence="5 18">Belongs to the CDS family.</text>
</comment>
<feature type="transmembrane region" description="Helical" evidence="20">
    <location>
        <begin position="202"/>
        <end position="221"/>
    </location>
</feature>
<evidence type="ECO:0000256" key="7">
    <source>
        <dbReference type="ARBA" id="ARBA00019373"/>
    </source>
</evidence>
<evidence type="ECO:0000256" key="15">
    <source>
        <dbReference type="ARBA" id="ARBA00023136"/>
    </source>
</evidence>
<evidence type="ECO:0000256" key="16">
    <source>
        <dbReference type="ARBA" id="ARBA00023209"/>
    </source>
</evidence>
<keyword evidence="8" id="KW-1003">Cell membrane</keyword>
<dbReference type="PANTHER" id="PTHR46382">
    <property type="entry name" value="PHOSPHATIDATE CYTIDYLYLTRANSFERASE"/>
    <property type="match status" value="1"/>
</dbReference>
<keyword evidence="10 18" id="KW-0808">Transferase</keyword>
<keyword evidence="15 20" id="KW-0472">Membrane</keyword>
<dbReference type="GO" id="GO:0016024">
    <property type="term" value="P:CDP-diacylglycerol biosynthetic process"/>
    <property type="evidence" value="ECO:0007669"/>
    <property type="project" value="UniProtKB-UniPathway"/>
</dbReference>
<evidence type="ECO:0000256" key="1">
    <source>
        <dbReference type="ARBA" id="ARBA00001698"/>
    </source>
</evidence>
<dbReference type="GeneID" id="93861263"/>
<dbReference type="GO" id="GO:0004605">
    <property type="term" value="F:phosphatidate cytidylyltransferase activity"/>
    <property type="evidence" value="ECO:0007669"/>
    <property type="project" value="UniProtKB-EC"/>
</dbReference>